<organism evidence="5 6">
    <name type="scientific">Nesidiocoris tenuis</name>
    <dbReference type="NCBI Taxonomy" id="355587"/>
    <lineage>
        <taxon>Eukaryota</taxon>
        <taxon>Metazoa</taxon>
        <taxon>Ecdysozoa</taxon>
        <taxon>Arthropoda</taxon>
        <taxon>Hexapoda</taxon>
        <taxon>Insecta</taxon>
        <taxon>Pterygota</taxon>
        <taxon>Neoptera</taxon>
        <taxon>Paraneoptera</taxon>
        <taxon>Hemiptera</taxon>
        <taxon>Heteroptera</taxon>
        <taxon>Panheteroptera</taxon>
        <taxon>Cimicomorpha</taxon>
        <taxon>Miridae</taxon>
        <taxon>Dicyphina</taxon>
        <taxon>Nesidiocoris</taxon>
    </lineage>
</organism>
<evidence type="ECO:0000256" key="2">
    <source>
        <dbReference type="ARBA" id="ARBA00022980"/>
    </source>
</evidence>
<evidence type="ECO:0000313" key="5">
    <source>
        <dbReference type="EMBL" id="BES98550.1"/>
    </source>
</evidence>
<evidence type="ECO:0000256" key="3">
    <source>
        <dbReference type="ARBA" id="ARBA00023274"/>
    </source>
</evidence>
<dbReference type="Pfam" id="PF00177">
    <property type="entry name" value="Ribosomal_S7"/>
    <property type="match status" value="1"/>
</dbReference>
<evidence type="ECO:0000259" key="4">
    <source>
        <dbReference type="Pfam" id="PF00177"/>
    </source>
</evidence>
<proteinExistence type="inferred from homology"/>
<dbReference type="PANTHER" id="PTHR11205">
    <property type="entry name" value="RIBOSOMAL PROTEIN S7"/>
    <property type="match status" value="1"/>
</dbReference>
<keyword evidence="2 5" id="KW-0689">Ribosomal protein</keyword>
<protein>
    <submittedName>
        <fullName evidence="5">Ribosomal protein S7</fullName>
    </submittedName>
</protein>
<dbReference type="EMBL" id="AP028917">
    <property type="protein sequence ID" value="BES98550.1"/>
    <property type="molecule type" value="Genomic_DNA"/>
</dbReference>
<gene>
    <name evidence="5" type="ORF">NTJ_11369</name>
</gene>
<keyword evidence="3" id="KW-0687">Ribonucleoprotein</keyword>
<dbReference type="CDD" id="cd14870">
    <property type="entry name" value="uS7_Mitochondria_Mammalian"/>
    <property type="match status" value="1"/>
</dbReference>
<dbReference type="InterPro" id="IPR000235">
    <property type="entry name" value="Ribosomal_uS7"/>
</dbReference>
<dbReference type="GO" id="GO:0005840">
    <property type="term" value="C:ribosome"/>
    <property type="evidence" value="ECO:0007669"/>
    <property type="project" value="UniProtKB-KW"/>
</dbReference>
<comment type="similarity">
    <text evidence="1">Belongs to the universal ribosomal protein uS7 family.</text>
</comment>
<dbReference type="SUPFAM" id="SSF47973">
    <property type="entry name" value="Ribosomal protein S7"/>
    <property type="match status" value="1"/>
</dbReference>
<name>A0ABN7B5U6_9HEMI</name>
<accession>A0ABN7B5U6</accession>
<keyword evidence="6" id="KW-1185">Reference proteome</keyword>
<dbReference type="InterPro" id="IPR036823">
    <property type="entry name" value="Ribosomal_uS7_dom_sf"/>
</dbReference>
<reference evidence="5 6" key="1">
    <citation type="submission" date="2023-09" db="EMBL/GenBank/DDBJ databases">
        <title>Nesidiocoris tenuis whole genome shotgun sequence.</title>
        <authorList>
            <person name="Shibata T."/>
            <person name="Shimoda M."/>
            <person name="Kobayashi T."/>
            <person name="Uehara T."/>
        </authorList>
    </citation>
    <scope>NUCLEOTIDE SEQUENCE [LARGE SCALE GENOMIC DNA]</scope>
    <source>
        <strain evidence="5 6">Japan</strain>
    </source>
</reference>
<dbReference type="Gene3D" id="1.10.455.10">
    <property type="entry name" value="Ribosomal protein S7 domain"/>
    <property type="match status" value="1"/>
</dbReference>
<feature type="domain" description="Small ribosomal subunit protein uS7" evidence="4">
    <location>
        <begin position="63"/>
        <end position="209"/>
    </location>
</feature>
<dbReference type="Proteomes" id="UP001307889">
    <property type="component" value="Chromosome 9"/>
</dbReference>
<dbReference type="InterPro" id="IPR023798">
    <property type="entry name" value="Ribosomal_uS7_dom"/>
</dbReference>
<evidence type="ECO:0000256" key="1">
    <source>
        <dbReference type="ARBA" id="ARBA00007151"/>
    </source>
</evidence>
<sequence length="217" mass="24557">MLRGRLLSVISARQMAMFGPEFKEPHFRKSELEELQKTGEISKIGHIPFKAAPSAATVSPLYDPLLEKFTNYVMRKGEKQLARDLMAKTLQSVKRIQVQKYNAAQTEEEKAEIEINAMKIFHKAVENCKPLLTLTPVKKGGATYQVPINITAEKASFTSMNWLIEAAKSPPKDARFYNKLAHELINAAAGTGKVIKRKQELHKQCEANRAYAHYRWG</sequence>
<evidence type="ECO:0000313" key="6">
    <source>
        <dbReference type="Proteomes" id="UP001307889"/>
    </source>
</evidence>